<dbReference type="OrthoDB" id="5243764at2"/>
<dbReference type="AlphaFoldDB" id="A0LUB3"/>
<dbReference type="STRING" id="351607.Acel_1251"/>
<dbReference type="PROSITE" id="PS50005">
    <property type="entry name" value="TPR"/>
    <property type="match status" value="1"/>
</dbReference>
<name>A0LUB3_ACIC1</name>
<dbReference type="EMBL" id="CP000481">
    <property type="protein sequence ID" value="ABK53023.1"/>
    <property type="molecule type" value="Genomic_DNA"/>
</dbReference>
<accession>A0LUB3</accession>
<organism evidence="3 4">
    <name type="scientific">Acidothermus cellulolyticus (strain ATCC 43068 / DSM 8971 / 11B)</name>
    <dbReference type="NCBI Taxonomy" id="351607"/>
    <lineage>
        <taxon>Bacteria</taxon>
        <taxon>Bacillati</taxon>
        <taxon>Actinomycetota</taxon>
        <taxon>Actinomycetes</taxon>
        <taxon>Acidothermales</taxon>
        <taxon>Acidothermaceae</taxon>
        <taxon>Acidothermus</taxon>
    </lineage>
</organism>
<dbReference type="SUPFAM" id="SSF48452">
    <property type="entry name" value="TPR-like"/>
    <property type="match status" value="1"/>
</dbReference>
<evidence type="ECO:0000256" key="2">
    <source>
        <dbReference type="SAM" id="MobiDB-lite"/>
    </source>
</evidence>
<dbReference type="RefSeq" id="WP_011720086.1">
    <property type="nucleotide sequence ID" value="NC_008578.1"/>
</dbReference>
<sequence>MDEYSADETSHDRDGQASAADGAELDGEHFSATSTDVYDWYTRGLRLLESGSAAAAEQVLHRAAQAAPGSRSILEALGRAQFQSRRYSAARESFERIVNANPTDDYAQFGMGLAAARAGDLLTAVEHLALAAAMRPDIAHYRQELHRARARLEAAR</sequence>
<dbReference type="InParanoid" id="A0LUB3"/>
<proteinExistence type="predicted"/>
<dbReference type="Pfam" id="PF14559">
    <property type="entry name" value="TPR_19"/>
    <property type="match status" value="1"/>
</dbReference>
<evidence type="ECO:0000256" key="1">
    <source>
        <dbReference type="PROSITE-ProRule" id="PRU00339"/>
    </source>
</evidence>
<keyword evidence="1" id="KW-0802">TPR repeat</keyword>
<reference evidence="3 4" key="1">
    <citation type="journal article" date="2009" name="Genome Res.">
        <title>Complete genome of the cellulolytic thermophile Acidothermus cellulolyticus 11B provides insights into its ecophysiological and evolutionary adaptations.</title>
        <authorList>
            <person name="Barabote R.D."/>
            <person name="Xie G."/>
            <person name="Leu D.H."/>
            <person name="Normand P."/>
            <person name="Necsulea A."/>
            <person name="Daubin V."/>
            <person name="Medigue C."/>
            <person name="Adney W.S."/>
            <person name="Xu X.C."/>
            <person name="Lapidus A."/>
            <person name="Parales R.E."/>
            <person name="Detter C."/>
            <person name="Pujic P."/>
            <person name="Bruce D."/>
            <person name="Lavire C."/>
            <person name="Challacombe J.F."/>
            <person name="Brettin T.S."/>
            <person name="Berry A.M."/>
        </authorList>
    </citation>
    <scope>NUCLEOTIDE SEQUENCE [LARGE SCALE GENOMIC DNA]</scope>
    <source>
        <strain evidence="4">ATCC 43068 / DSM 8971 / 11B</strain>
    </source>
</reference>
<dbReference type="KEGG" id="ace:Acel_1251"/>
<dbReference type="Proteomes" id="UP000008221">
    <property type="component" value="Chromosome"/>
</dbReference>
<feature type="repeat" description="TPR" evidence="1">
    <location>
        <begin position="71"/>
        <end position="104"/>
    </location>
</feature>
<gene>
    <name evidence="3" type="ordered locus">Acel_1251</name>
</gene>
<dbReference type="InterPro" id="IPR019734">
    <property type="entry name" value="TPR_rpt"/>
</dbReference>
<evidence type="ECO:0000313" key="3">
    <source>
        <dbReference type="EMBL" id="ABK53023.1"/>
    </source>
</evidence>
<dbReference type="eggNOG" id="COG0457">
    <property type="taxonomic scope" value="Bacteria"/>
</dbReference>
<dbReference type="InterPro" id="IPR011990">
    <property type="entry name" value="TPR-like_helical_dom_sf"/>
</dbReference>
<dbReference type="HOGENOM" id="CLU_103702_0_1_11"/>
<dbReference type="Gene3D" id="1.25.40.10">
    <property type="entry name" value="Tetratricopeptide repeat domain"/>
    <property type="match status" value="1"/>
</dbReference>
<evidence type="ECO:0000313" key="4">
    <source>
        <dbReference type="Proteomes" id="UP000008221"/>
    </source>
</evidence>
<protein>
    <submittedName>
        <fullName evidence="3">Tetratricopeptide TPR_2 repeat protein</fullName>
    </submittedName>
</protein>
<keyword evidence="4" id="KW-1185">Reference proteome</keyword>
<feature type="region of interest" description="Disordered" evidence="2">
    <location>
        <begin position="1"/>
        <end position="26"/>
    </location>
</feature>